<dbReference type="RefSeq" id="WP_103899133.1">
    <property type="nucleotide sequence ID" value="NZ_JALY01000244.1"/>
</dbReference>
<evidence type="ECO:0000313" key="2">
    <source>
        <dbReference type="Proteomes" id="UP000236950"/>
    </source>
</evidence>
<dbReference type="AlphaFoldDB" id="A0A2S5EB73"/>
<sequence length="162" mass="18552">MNLFKSGIFIILIILIIILSFSSQQVTVAVYLTVPEFLRITNLSKESLQFTIDMSSNQQVFGDKLSFEVHANVDYLLGISFNVEEDLSEAVKTLIEETYESYITDNSNNLVTNAESIPTIERDKGIQDYWLFFEMDMRLFSSVYLPEFEGYIGDVEITVSKL</sequence>
<protein>
    <submittedName>
        <fullName evidence="1">Uncharacterized protein</fullName>
    </submittedName>
</protein>
<organism evidence="1 2">
    <name type="scientific">Petrotoga halophila DSM 16923</name>
    <dbReference type="NCBI Taxonomy" id="1122953"/>
    <lineage>
        <taxon>Bacteria</taxon>
        <taxon>Thermotogati</taxon>
        <taxon>Thermotogota</taxon>
        <taxon>Thermotogae</taxon>
        <taxon>Petrotogales</taxon>
        <taxon>Petrotogaceae</taxon>
        <taxon>Petrotoga</taxon>
    </lineage>
</organism>
<name>A0A2S5EB73_9BACT</name>
<gene>
    <name evidence="1" type="ORF">AA81_11560</name>
</gene>
<proteinExistence type="predicted"/>
<keyword evidence="2" id="KW-1185">Reference proteome</keyword>
<reference evidence="1 2" key="1">
    <citation type="submission" date="2014-01" db="EMBL/GenBank/DDBJ databases">
        <title>Comparative genomics of Petrotoga.</title>
        <authorList>
            <person name="Chow K."/>
            <person name="Charchuk R."/>
            <person name="Nesbo C.L."/>
        </authorList>
    </citation>
    <scope>NUCLEOTIDE SEQUENCE [LARGE SCALE GENOMIC DNA]</scope>
    <source>
        <strain evidence="1 2">DSM 16923</strain>
    </source>
</reference>
<evidence type="ECO:0000313" key="1">
    <source>
        <dbReference type="EMBL" id="POZ90396.1"/>
    </source>
</evidence>
<accession>A0A2S5EB73</accession>
<dbReference type="EMBL" id="JALY01000244">
    <property type="protein sequence ID" value="POZ90396.1"/>
    <property type="molecule type" value="Genomic_DNA"/>
</dbReference>
<dbReference type="Proteomes" id="UP000236950">
    <property type="component" value="Unassembled WGS sequence"/>
</dbReference>
<comment type="caution">
    <text evidence="1">The sequence shown here is derived from an EMBL/GenBank/DDBJ whole genome shotgun (WGS) entry which is preliminary data.</text>
</comment>